<evidence type="ECO:0000313" key="3">
    <source>
        <dbReference type="Proteomes" id="UP000051155"/>
    </source>
</evidence>
<sequence>MGVLNMKYAVTGATGKFGRNVISHLINWLKQDDIIALARDTKKAANVLPQGIEIRKADYTDEKSLEKAFKGIDRLLFISSVPNDNYARAKQHLNVVDAAKKTGIKFIAYTSFPHADQAKSLLSADHRATEQAIDESGIKHSFLRNNWYLENELNLINASLAGNPFVYSAQTGHVGWALEREYAEAAARVLINKNPQKVYEFAGKSLTFADLAEALTEISSKKFKVDSITDEEYEKFLAKQGIPLNVADMIVMIQTLIRNNELAEETNDLEEVLGHNLVPLKDAIQELIRE</sequence>
<dbReference type="SUPFAM" id="SSF51735">
    <property type="entry name" value="NAD(P)-binding Rossmann-fold domains"/>
    <property type="match status" value="1"/>
</dbReference>
<dbReference type="CDD" id="cd05269">
    <property type="entry name" value="TMR_SDR_a"/>
    <property type="match status" value="1"/>
</dbReference>
<proteinExistence type="predicted"/>
<name>A0A0R1Q5B2_9LACO</name>
<protein>
    <recommendedName>
        <fullName evidence="1">NmrA-like domain-containing protein</fullName>
    </recommendedName>
</protein>
<gene>
    <name evidence="2" type="ORF">FD20_GL000371</name>
</gene>
<dbReference type="PANTHER" id="PTHR47129">
    <property type="entry name" value="QUINONE OXIDOREDUCTASE 2"/>
    <property type="match status" value="1"/>
</dbReference>
<dbReference type="PANTHER" id="PTHR47129:SF1">
    <property type="entry name" value="NMRA-LIKE DOMAIN-CONTAINING PROTEIN"/>
    <property type="match status" value="1"/>
</dbReference>
<feature type="domain" description="NmrA-like" evidence="1">
    <location>
        <begin position="9"/>
        <end position="276"/>
    </location>
</feature>
<evidence type="ECO:0000313" key="2">
    <source>
        <dbReference type="EMBL" id="KRL37493.1"/>
    </source>
</evidence>
<dbReference type="PATRIC" id="fig|1423812.3.peg.383"/>
<dbReference type="Proteomes" id="UP000051155">
    <property type="component" value="Unassembled WGS sequence"/>
</dbReference>
<dbReference type="STRING" id="1423812.FD20_GL000371"/>
<dbReference type="InterPro" id="IPR052718">
    <property type="entry name" value="NmrA-type_oxidoreductase"/>
</dbReference>
<keyword evidence="3" id="KW-1185">Reference proteome</keyword>
<accession>A0A0R1Q5B2</accession>
<reference evidence="2 3" key="1">
    <citation type="journal article" date="2015" name="Genome Announc.">
        <title>Expanding the biotechnology potential of lactobacilli through comparative genomics of 213 strains and associated genera.</title>
        <authorList>
            <person name="Sun Z."/>
            <person name="Harris H.M."/>
            <person name="McCann A."/>
            <person name="Guo C."/>
            <person name="Argimon S."/>
            <person name="Zhang W."/>
            <person name="Yang X."/>
            <person name="Jeffery I.B."/>
            <person name="Cooney J.C."/>
            <person name="Kagawa T.F."/>
            <person name="Liu W."/>
            <person name="Song Y."/>
            <person name="Salvetti E."/>
            <person name="Wrobel A."/>
            <person name="Rasinkangas P."/>
            <person name="Parkhill J."/>
            <person name="Rea M.C."/>
            <person name="O'Sullivan O."/>
            <person name="Ritari J."/>
            <person name="Douillard F.P."/>
            <person name="Paul Ross R."/>
            <person name="Yang R."/>
            <person name="Briner A.E."/>
            <person name="Felis G.E."/>
            <person name="de Vos W.M."/>
            <person name="Barrangou R."/>
            <person name="Klaenhammer T.R."/>
            <person name="Caufield P.W."/>
            <person name="Cui Y."/>
            <person name="Zhang H."/>
            <person name="O'Toole P.W."/>
        </authorList>
    </citation>
    <scope>NUCLEOTIDE SEQUENCE [LARGE SCALE GENOMIC DNA]</scope>
    <source>
        <strain evidence="2 3">DSM 19971</strain>
    </source>
</reference>
<dbReference type="Gene3D" id="3.40.50.720">
    <property type="entry name" value="NAD(P)-binding Rossmann-like Domain"/>
    <property type="match status" value="1"/>
</dbReference>
<dbReference type="Pfam" id="PF05368">
    <property type="entry name" value="NmrA"/>
    <property type="match status" value="1"/>
</dbReference>
<dbReference type="AlphaFoldDB" id="A0A0R1Q5B2"/>
<organism evidence="2 3">
    <name type="scientific">Liquorilactobacillus uvarum DSM 19971</name>
    <dbReference type="NCBI Taxonomy" id="1423812"/>
    <lineage>
        <taxon>Bacteria</taxon>
        <taxon>Bacillati</taxon>
        <taxon>Bacillota</taxon>
        <taxon>Bacilli</taxon>
        <taxon>Lactobacillales</taxon>
        <taxon>Lactobacillaceae</taxon>
        <taxon>Liquorilactobacillus</taxon>
    </lineage>
</organism>
<evidence type="ECO:0000259" key="1">
    <source>
        <dbReference type="Pfam" id="PF05368"/>
    </source>
</evidence>
<dbReference type="Gene3D" id="3.90.25.10">
    <property type="entry name" value="UDP-galactose 4-epimerase, domain 1"/>
    <property type="match status" value="1"/>
</dbReference>
<dbReference type="EMBL" id="AZEG01000011">
    <property type="protein sequence ID" value="KRL37493.1"/>
    <property type="molecule type" value="Genomic_DNA"/>
</dbReference>
<dbReference type="InterPro" id="IPR008030">
    <property type="entry name" value="NmrA-like"/>
</dbReference>
<dbReference type="InterPro" id="IPR036291">
    <property type="entry name" value="NAD(P)-bd_dom_sf"/>
</dbReference>
<comment type="caution">
    <text evidence="2">The sequence shown here is derived from an EMBL/GenBank/DDBJ whole genome shotgun (WGS) entry which is preliminary data.</text>
</comment>